<gene>
    <name evidence="19" type="ORF">DL546_008696</name>
</gene>
<feature type="binding site" evidence="15">
    <location>
        <position position="585"/>
    </location>
    <ligand>
        <name>Ca(2+)</name>
        <dbReference type="ChEBI" id="CHEBI:29108"/>
    </ligand>
</feature>
<dbReference type="STRING" id="177199.A0A420YMN7"/>
<evidence type="ECO:0000313" key="20">
    <source>
        <dbReference type="Proteomes" id="UP000275385"/>
    </source>
</evidence>
<evidence type="ECO:0000256" key="7">
    <source>
        <dbReference type="ARBA" id="ARBA00022723"/>
    </source>
</evidence>
<dbReference type="Proteomes" id="UP000275385">
    <property type="component" value="Unassembled WGS sequence"/>
</dbReference>
<dbReference type="AlphaFoldDB" id="A0A420YMN7"/>
<dbReference type="InterPro" id="IPR050819">
    <property type="entry name" value="Tripeptidyl-peptidase_I"/>
</dbReference>
<evidence type="ECO:0000256" key="3">
    <source>
        <dbReference type="ARBA" id="ARBA00004239"/>
    </source>
</evidence>
<dbReference type="InterPro" id="IPR000209">
    <property type="entry name" value="Peptidase_S8/S53_dom"/>
</dbReference>
<keyword evidence="8 17" id="KW-0732">Signal</keyword>
<dbReference type="FunFam" id="3.40.50.200:FF:000015">
    <property type="entry name" value="Tripeptidyl peptidase A"/>
    <property type="match status" value="1"/>
</dbReference>
<dbReference type="InterPro" id="IPR030400">
    <property type="entry name" value="Sedolisin_dom"/>
</dbReference>
<feature type="binding site" evidence="15">
    <location>
        <position position="557"/>
    </location>
    <ligand>
        <name>Ca(2+)</name>
        <dbReference type="ChEBI" id="CHEBI:29108"/>
    </ligand>
</feature>
<feature type="signal peptide" evidence="17">
    <location>
        <begin position="1"/>
        <end position="23"/>
    </location>
</feature>
<keyword evidence="13" id="KW-0865">Zymogen</keyword>
<evidence type="ECO:0000256" key="9">
    <source>
        <dbReference type="ARBA" id="ARBA00022801"/>
    </source>
</evidence>
<dbReference type="PROSITE" id="PS00138">
    <property type="entry name" value="SUBTILASE_SER"/>
    <property type="match status" value="1"/>
</dbReference>
<feature type="domain" description="Peptidase S53" evidence="18">
    <location>
        <begin position="214"/>
        <end position="607"/>
    </location>
</feature>
<keyword evidence="7 15" id="KW-0479">Metal-binding</keyword>
<evidence type="ECO:0000256" key="15">
    <source>
        <dbReference type="PROSITE-ProRule" id="PRU01032"/>
    </source>
</evidence>
<dbReference type="GO" id="GO:0005576">
    <property type="term" value="C:extracellular region"/>
    <property type="evidence" value="ECO:0007669"/>
    <property type="project" value="UniProtKB-SubCell"/>
</dbReference>
<evidence type="ECO:0000313" key="19">
    <source>
        <dbReference type="EMBL" id="RKU49173.1"/>
    </source>
</evidence>
<evidence type="ECO:0000259" key="18">
    <source>
        <dbReference type="PROSITE" id="PS51695"/>
    </source>
</evidence>
<accession>A0A420YMN7</accession>
<feature type="binding site" evidence="15">
    <location>
        <position position="558"/>
    </location>
    <ligand>
        <name>Ca(2+)</name>
        <dbReference type="ChEBI" id="CHEBI:29108"/>
    </ligand>
</feature>
<dbReference type="CDD" id="cd11377">
    <property type="entry name" value="Pro-peptidase_S53"/>
    <property type="match status" value="1"/>
</dbReference>
<evidence type="ECO:0000256" key="2">
    <source>
        <dbReference type="ARBA" id="ARBA00002451"/>
    </source>
</evidence>
<evidence type="ECO:0000256" key="1">
    <source>
        <dbReference type="ARBA" id="ARBA00001910"/>
    </source>
</evidence>
<dbReference type="OrthoDB" id="409122at2759"/>
<evidence type="ECO:0000256" key="8">
    <source>
        <dbReference type="ARBA" id="ARBA00022729"/>
    </source>
</evidence>
<feature type="active site" description="Charge relay system" evidence="15">
    <location>
        <position position="289"/>
    </location>
</feature>
<keyword evidence="6 15" id="KW-0645">Protease</keyword>
<dbReference type="SUPFAM" id="SSF52743">
    <property type="entry name" value="Subtilisin-like"/>
    <property type="match status" value="1"/>
</dbReference>
<keyword evidence="12" id="KW-0843">Virulence</keyword>
<comment type="cofactor">
    <cofactor evidence="15">
        <name>Ca(2+)</name>
        <dbReference type="ChEBI" id="CHEBI:29108"/>
    </cofactor>
    <text evidence="15">Binds 1 Ca(2+) ion per subunit.</text>
</comment>
<feature type="active site" description="Charge relay system" evidence="15">
    <location>
        <position position="510"/>
    </location>
</feature>
<comment type="function">
    <text evidence="2">Secreted tripeptidyl-peptidase which degrades proteins at acidic pHs and is involved in virulence.</text>
</comment>
<reference evidence="19 20" key="1">
    <citation type="submission" date="2018-08" db="EMBL/GenBank/DDBJ databases">
        <title>Draft genome of the lignicolous fungus Coniochaeta pulveracea.</title>
        <authorList>
            <person name="Borstlap C.J."/>
            <person name="De Witt R.N."/>
            <person name="Botha A."/>
            <person name="Volschenk H."/>
        </authorList>
    </citation>
    <scope>NUCLEOTIDE SEQUENCE [LARGE SCALE GENOMIC DNA]</scope>
    <source>
        <strain evidence="19 20">CAB683</strain>
    </source>
</reference>
<evidence type="ECO:0000256" key="17">
    <source>
        <dbReference type="SAM" id="SignalP"/>
    </source>
</evidence>
<dbReference type="Pfam" id="PF00082">
    <property type="entry name" value="Peptidase_S8"/>
    <property type="match status" value="1"/>
</dbReference>
<dbReference type="PROSITE" id="PS51695">
    <property type="entry name" value="SEDOLISIN"/>
    <property type="match status" value="1"/>
</dbReference>
<evidence type="ECO:0000256" key="12">
    <source>
        <dbReference type="ARBA" id="ARBA00023026"/>
    </source>
</evidence>
<keyword evidence="10 15" id="KW-0720">Serine protease</keyword>
<keyword evidence="14" id="KW-0325">Glycoprotein</keyword>
<evidence type="ECO:0000256" key="4">
    <source>
        <dbReference type="ARBA" id="ARBA00012462"/>
    </source>
</evidence>
<evidence type="ECO:0000256" key="11">
    <source>
        <dbReference type="ARBA" id="ARBA00022837"/>
    </source>
</evidence>
<comment type="caution">
    <text evidence="19">The sequence shown here is derived from an EMBL/GenBank/DDBJ whole genome shotgun (WGS) entry which is preliminary data.</text>
</comment>
<dbReference type="EMBL" id="QVQW01000002">
    <property type="protein sequence ID" value="RKU49173.1"/>
    <property type="molecule type" value="Genomic_DNA"/>
</dbReference>
<dbReference type="Gene3D" id="3.40.50.200">
    <property type="entry name" value="Peptidase S8/S53 domain"/>
    <property type="match status" value="1"/>
</dbReference>
<dbReference type="GO" id="GO:0008240">
    <property type="term" value="F:tripeptidyl-peptidase activity"/>
    <property type="evidence" value="ECO:0007669"/>
    <property type="project" value="UniProtKB-EC"/>
</dbReference>
<dbReference type="InterPro" id="IPR023828">
    <property type="entry name" value="Peptidase_S8_Ser-AS"/>
</dbReference>
<dbReference type="GO" id="GO:0046872">
    <property type="term" value="F:metal ion binding"/>
    <property type="evidence" value="ECO:0007669"/>
    <property type="project" value="UniProtKB-UniRule"/>
</dbReference>
<dbReference type="SMART" id="SM00944">
    <property type="entry name" value="Pro-kuma_activ"/>
    <property type="match status" value="1"/>
</dbReference>
<evidence type="ECO:0000256" key="5">
    <source>
        <dbReference type="ARBA" id="ARBA00022525"/>
    </source>
</evidence>
<feature type="binding site" evidence="15">
    <location>
        <position position="587"/>
    </location>
    <ligand>
        <name>Ca(2+)</name>
        <dbReference type="ChEBI" id="CHEBI:29108"/>
    </ligand>
</feature>
<evidence type="ECO:0000256" key="13">
    <source>
        <dbReference type="ARBA" id="ARBA00023145"/>
    </source>
</evidence>
<organism evidence="19 20">
    <name type="scientific">Coniochaeta pulveracea</name>
    <dbReference type="NCBI Taxonomy" id="177199"/>
    <lineage>
        <taxon>Eukaryota</taxon>
        <taxon>Fungi</taxon>
        <taxon>Dikarya</taxon>
        <taxon>Ascomycota</taxon>
        <taxon>Pezizomycotina</taxon>
        <taxon>Sordariomycetes</taxon>
        <taxon>Sordariomycetidae</taxon>
        <taxon>Coniochaetales</taxon>
        <taxon>Coniochaetaceae</taxon>
        <taxon>Coniochaeta</taxon>
    </lineage>
</organism>
<evidence type="ECO:0000256" key="16">
    <source>
        <dbReference type="SAM" id="MobiDB-lite"/>
    </source>
</evidence>
<dbReference type="InterPro" id="IPR036852">
    <property type="entry name" value="Peptidase_S8/S53_dom_sf"/>
</dbReference>
<feature type="chain" id="PRO_5019346931" description="tripeptidyl-peptidase II" evidence="17">
    <location>
        <begin position="24"/>
        <end position="607"/>
    </location>
</feature>
<keyword evidence="11 15" id="KW-0106">Calcium</keyword>
<evidence type="ECO:0000256" key="6">
    <source>
        <dbReference type="ARBA" id="ARBA00022670"/>
    </source>
</evidence>
<keyword evidence="9 15" id="KW-0378">Hydrolase</keyword>
<dbReference type="SUPFAM" id="SSF54897">
    <property type="entry name" value="Protease propeptides/inhibitors"/>
    <property type="match status" value="1"/>
</dbReference>
<name>A0A420YMN7_9PEZI</name>
<comment type="subcellular location">
    <subcellularLocation>
        <location evidence="3">Secreted</location>
        <location evidence="3">Extracellular space</location>
    </subcellularLocation>
</comment>
<dbReference type="InterPro" id="IPR015366">
    <property type="entry name" value="S53_propep"/>
</dbReference>
<sequence>MGLCKLLKAIALVASVVSPAVHGRVHEKLSAVPHGWSHKGSPNPKEINVFTIALHREFEGLEGRLLDVSTPGSPNYGKWLDRDAVDALYPVSSGALEKVLAWLRSHGIKNYQVNGAFIDFATDLGTADSALGASYQRFSNNGVVKLRTLQYSIPDELQDAVAFVDPGTFFGRNVKTPAPLEQRSPLIPTPTKTKRGYNDSTPTNTTVVASCETSITPKCLHQLYNIGGYQADVKSGSRIGFGSFLNESALYSDLAGYEQFFGLPSQNFTKVIIANASNSQDPTTGNYGEADLDVENIVGIAHPLPVTEFLTGGSPPFVPTVGQPTPADNNNEPYVPYYRYLLSRKNRELPQVISNSYGDQEDGVPEAYARLTCNMIGLLALRGITTLFSSGDSGVGGSCLAPDFKTVEFDSAFPASCPFVTAIGGTQAARPEIAWLDSSGGFSRYFSRPSWQQATVNEYIRTQVSSETYRYYGQYTNWKGRAYPDISAHSYNPKFQVIYNGVPAGSGGTSASAPVVAGIVGLLNDARLRAGKSTLGWLNPLIYKYGAGYDKQAAFKDITGGYTRGCDGSDGGGLVLGARWNATKGWDPTTGFGVPDFQAWKKLVLSL</sequence>
<keyword evidence="20" id="KW-1185">Reference proteome</keyword>
<feature type="active site" description="Charge relay system" evidence="15">
    <location>
        <position position="293"/>
    </location>
</feature>
<feature type="region of interest" description="Disordered" evidence="16">
    <location>
        <begin position="180"/>
        <end position="201"/>
    </location>
</feature>
<protein>
    <recommendedName>
        <fullName evidence="4">tripeptidyl-peptidase II</fullName>
        <ecNumber evidence="4">3.4.14.10</ecNumber>
    </recommendedName>
</protein>
<evidence type="ECO:0000256" key="14">
    <source>
        <dbReference type="ARBA" id="ARBA00023180"/>
    </source>
</evidence>
<dbReference type="GO" id="GO:0006508">
    <property type="term" value="P:proteolysis"/>
    <property type="evidence" value="ECO:0007669"/>
    <property type="project" value="UniProtKB-KW"/>
</dbReference>
<dbReference type="GO" id="GO:0004252">
    <property type="term" value="F:serine-type endopeptidase activity"/>
    <property type="evidence" value="ECO:0007669"/>
    <property type="project" value="UniProtKB-UniRule"/>
</dbReference>
<keyword evidence="5" id="KW-0964">Secreted</keyword>
<dbReference type="PANTHER" id="PTHR14218:SF34">
    <property type="entry name" value="TRIPEPTIDYL-PEPTIDASE SED4"/>
    <property type="match status" value="1"/>
</dbReference>
<dbReference type="Pfam" id="PF09286">
    <property type="entry name" value="Pro-kuma_activ"/>
    <property type="match status" value="1"/>
</dbReference>
<evidence type="ECO:0000256" key="10">
    <source>
        <dbReference type="ARBA" id="ARBA00022825"/>
    </source>
</evidence>
<proteinExistence type="predicted"/>
<comment type="catalytic activity">
    <reaction evidence="1">
        <text>Release of an N-terminal tripeptide from a polypeptide.</text>
        <dbReference type="EC" id="3.4.14.10"/>
    </reaction>
</comment>
<dbReference type="CDD" id="cd04056">
    <property type="entry name" value="Peptidases_S53"/>
    <property type="match status" value="1"/>
</dbReference>
<dbReference type="EC" id="3.4.14.10" evidence="4"/>
<dbReference type="PANTHER" id="PTHR14218">
    <property type="entry name" value="PROTEASE S8 TRIPEPTIDYL PEPTIDASE I CLN2"/>
    <property type="match status" value="1"/>
</dbReference>